<dbReference type="EMBL" id="FXBL01000004">
    <property type="protein sequence ID" value="SMH28816.1"/>
    <property type="molecule type" value="Genomic_DNA"/>
</dbReference>
<dbReference type="Proteomes" id="UP000193083">
    <property type="component" value="Unassembled WGS sequence"/>
</dbReference>
<reference evidence="2 3" key="1">
    <citation type="submission" date="2017-04" db="EMBL/GenBank/DDBJ databases">
        <authorList>
            <person name="Afonso C.L."/>
            <person name="Miller P.J."/>
            <person name="Scott M.A."/>
            <person name="Spackman E."/>
            <person name="Goraichik I."/>
            <person name="Dimitrov K.M."/>
            <person name="Suarez D.L."/>
            <person name="Swayne D.E."/>
        </authorList>
    </citation>
    <scope>NUCLEOTIDE SEQUENCE [LARGE SCALE GENOMIC DNA]</scope>
    <source>
        <strain evidence="2 3">B5P</strain>
    </source>
</reference>
<accession>A0A1X7MXH7</accession>
<dbReference type="OrthoDB" id="9804924at2"/>
<gene>
    <name evidence="2" type="ORF">SAMN02982922_0813</name>
</gene>
<evidence type="ECO:0000256" key="1">
    <source>
        <dbReference type="SAM" id="MobiDB-lite"/>
    </source>
</evidence>
<feature type="region of interest" description="Disordered" evidence="1">
    <location>
        <begin position="52"/>
        <end position="74"/>
    </location>
</feature>
<evidence type="ECO:0000313" key="2">
    <source>
        <dbReference type="EMBL" id="SMH28816.1"/>
    </source>
</evidence>
<keyword evidence="3" id="KW-1185">Reference proteome</keyword>
<dbReference type="RefSeq" id="WP_085462973.1">
    <property type="nucleotide sequence ID" value="NZ_FXBL01000004.1"/>
</dbReference>
<proteinExistence type="predicted"/>
<sequence>MTTQPATIEQLEKKIAQAYQVIGQLLEQSGFDGGEGRRALDYFSGDDFDPDFLPWPRPGEEGLRPEQLNAGNDG</sequence>
<dbReference type="AlphaFoldDB" id="A0A1X7MXH7"/>
<name>A0A1X7MXH7_9HYPH</name>
<evidence type="ECO:0000313" key="3">
    <source>
        <dbReference type="Proteomes" id="UP000193083"/>
    </source>
</evidence>
<protein>
    <submittedName>
        <fullName evidence="2">Uncharacterized protein</fullName>
    </submittedName>
</protein>
<organism evidence="2 3">
    <name type="scientific">Mesorhizobium australicum</name>
    <dbReference type="NCBI Taxonomy" id="536018"/>
    <lineage>
        <taxon>Bacteria</taxon>
        <taxon>Pseudomonadati</taxon>
        <taxon>Pseudomonadota</taxon>
        <taxon>Alphaproteobacteria</taxon>
        <taxon>Hyphomicrobiales</taxon>
        <taxon>Phyllobacteriaceae</taxon>
        <taxon>Mesorhizobium</taxon>
    </lineage>
</organism>